<dbReference type="AlphaFoldDB" id="A0A9W8BDE7"/>
<dbReference type="GO" id="GO:0005789">
    <property type="term" value="C:endoplasmic reticulum membrane"/>
    <property type="evidence" value="ECO:0007669"/>
    <property type="project" value="UniProtKB-SubCell"/>
</dbReference>
<comment type="caution">
    <text evidence="15">The sequence shown here is derived from an EMBL/GenBank/DDBJ whole genome shotgun (WGS) entry which is preliminary data.</text>
</comment>
<keyword evidence="6 12" id="KW-0808">Transferase</keyword>
<feature type="domain" description="ALG11 mannosyltransferase N-terminal" evidence="14">
    <location>
        <begin position="63"/>
        <end position="266"/>
    </location>
</feature>
<dbReference type="GO" id="GO:0006487">
    <property type="term" value="P:protein N-linked glycosylation"/>
    <property type="evidence" value="ECO:0007669"/>
    <property type="project" value="TreeGrafter"/>
</dbReference>
<evidence type="ECO:0000256" key="2">
    <source>
        <dbReference type="ARBA" id="ARBA00004922"/>
    </source>
</evidence>
<keyword evidence="16" id="KW-1185">Reference proteome</keyword>
<evidence type="ECO:0000256" key="10">
    <source>
        <dbReference type="ARBA" id="ARBA00023136"/>
    </source>
</evidence>
<sequence>MPSLESLIHYCFAVGVLAMVGVALVLAIQVFTLGTQAHQDNCKEKVKRATKPDTTSHEEPYYAGFFHPYPNIGGGGERVLWSMIKAIQDKYPFIVCVIYSGDNVTRDELLRNVEAKFGLSINPDTIYVVDLSWRWLIDRKFPRFTLLVQSLGSILLAGQAINRFRPDIFIESVGFAFTYPLVRLLTARIPIVAYTHYPTISSDMQTMVSSRETGVNNDQTIASSPLLSRLKSLYYWGFALAYSFAGSFASTIMTNSSWTQDHLVKLFRMPKMTKVVYPPCDTKAFSEFPLSPRQPLVMSLAQFRPEKNHKLQISAFAHLLATRPEYVAPPGERPFTAESLLTHCCQPEPATIRYPILVLIGGARNIEDEARAEELRQLAKRLGIDRQVLVIVNAPWGQVLEWLKYSKIGIHTMRDEHFGINIVEMMAAGLLTIAHDSAGPKLDIISPAIRDTLPSDMQLAEFTAKLDRSTNDEDIVGLGFPVGWVATTAEQFADSIALALVAPSQLAIAVQRAARATARTKFTEDAFRLGFYKRFSPVVRWLDIQRSDIDDTED</sequence>
<evidence type="ECO:0000256" key="8">
    <source>
        <dbReference type="ARBA" id="ARBA00022824"/>
    </source>
</evidence>
<evidence type="ECO:0000256" key="7">
    <source>
        <dbReference type="ARBA" id="ARBA00022692"/>
    </source>
</evidence>
<evidence type="ECO:0000256" key="11">
    <source>
        <dbReference type="ARBA" id="ARBA00045065"/>
    </source>
</evidence>
<dbReference type="OrthoDB" id="2276068at2759"/>
<keyword evidence="9 12" id="KW-1133">Transmembrane helix</keyword>
<dbReference type="CDD" id="cd03806">
    <property type="entry name" value="GT4_ALG11-like"/>
    <property type="match status" value="1"/>
</dbReference>
<keyword evidence="8 12" id="KW-0256">Endoplasmic reticulum</keyword>
<protein>
    <recommendedName>
        <fullName evidence="4 12">GDP-Man:Man(3)GlcNAc(2)-PP-Dol alpha-1,2-mannosyltransferase</fullName>
        <ecNumber evidence="3 12">2.4.1.131</ecNumber>
    </recommendedName>
</protein>
<keyword evidence="10 12" id="KW-0472">Membrane</keyword>
<evidence type="ECO:0000256" key="1">
    <source>
        <dbReference type="ARBA" id="ARBA00004389"/>
    </source>
</evidence>
<feature type="transmembrane region" description="Helical" evidence="12">
    <location>
        <begin position="6"/>
        <end position="28"/>
    </location>
</feature>
<gene>
    <name evidence="15" type="primary">ALG11</name>
    <name evidence="15" type="ORF">H4R26_003039</name>
</gene>
<reference evidence="15" key="1">
    <citation type="submission" date="2022-07" db="EMBL/GenBank/DDBJ databases">
        <title>Phylogenomic reconstructions and comparative analyses of Kickxellomycotina fungi.</title>
        <authorList>
            <person name="Reynolds N.K."/>
            <person name="Stajich J.E."/>
            <person name="Barry K."/>
            <person name="Grigoriev I.V."/>
            <person name="Crous P."/>
            <person name="Smith M.E."/>
        </authorList>
    </citation>
    <scope>NUCLEOTIDE SEQUENCE</scope>
    <source>
        <strain evidence="15">IMI 214461</strain>
    </source>
</reference>
<dbReference type="Pfam" id="PF15924">
    <property type="entry name" value="ALG11_N"/>
    <property type="match status" value="1"/>
</dbReference>
<evidence type="ECO:0000256" key="5">
    <source>
        <dbReference type="ARBA" id="ARBA00022676"/>
    </source>
</evidence>
<evidence type="ECO:0000256" key="4">
    <source>
        <dbReference type="ARBA" id="ARBA00022018"/>
    </source>
</evidence>
<feature type="domain" description="Glycosyl transferase family 1" evidence="13">
    <location>
        <begin position="357"/>
        <end position="449"/>
    </location>
</feature>
<dbReference type="PANTHER" id="PTHR45919:SF1">
    <property type="entry name" value="GDP-MAN:MAN(3)GLCNAC(2)-PP-DOL ALPHA-1,2-MANNOSYLTRANSFERASE"/>
    <property type="match status" value="1"/>
</dbReference>
<dbReference type="EMBL" id="JANBQF010000216">
    <property type="protein sequence ID" value="KAJ2003500.1"/>
    <property type="molecule type" value="Genomic_DNA"/>
</dbReference>
<comment type="similarity">
    <text evidence="12">Belongs to the glycosyltransferase group 1 family. Glycosyltransferase 4 subfamily.</text>
</comment>
<evidence type="ECO:0000256" key="12">
    <source>
        <dbReference type="RuleBase" id="RU367051"/>
    </source>
</evidence>
<evidence type="ECO:0000259" key="13">
    <source>
        <dbReference type="Pfam" id="PF00534"/>
    </source>
</evidence>
<proteinExistence type="inferred from homology"/>
<comment type="function">
    <text evidence="12">GDP-Man:Man(3)GlcNAc(2)-PP-Dol alpha-1,2-mannosyltransferase that operates in the biosynthetic pathway of dolichol-linked oligosaccharides, the glycan precursors employed in protein asparagine (N)-glycosylation. The assembly of dolichol-linked oligosaccharides begins on the cytosolic side of the endoplasmic reticulum membrane and finishes in its lumen. The sequential addition of sugars to dolichol pyrophosphate produces dolichol-linked oligosaccharides containing fourteen sugars, including two GlcNAcs, nine mannoses and three glucoses. Once assembled, the oligosaccharide is transferred from the lipid to nascent proteins by oligosaccharyltransferases. Catalyzes, on the cytoplasmic face of the endoplasmic reticulum, the addition of the fourth and fifth mannose residues to the dolichol-linked oligosaccharide chain, to produce Man(5)GlcNAc(2)-PP-dolichol core oligosaccharide.</text>
</comment>
<dbReference type="InterPro" id="IPR031814">
    <property type="entry name" value="ALG11_N"/>
</dbReference>
<dbReference type="InterPro" id="IPR001296">
    <property type="entry name" value="Glyco_trans_1"/>
</dbReference>
<keyword evidence="7 12" id="KW-0812">Transmembrane</keyword>
<dbReference type="GO" id="GO:0004377">
    <property type="term" value="F:GDP-Man:Man(3)GlcNAc(2)-PP-Dol alpha-1,2-mannosyltransferase activity"/>
    <property type="evidence" value="ECO:0007669"/>
    <property type="project" value="UniProtKB-UniRule"/>
</dbReference>
<evidence type="ECO:0000256" key="9">
    <source>
        <dbReference type="ARBA" id="ARBA00022989"/>
    </source>
</evidence>
<comment type="catalytic activity">
    <reaction evidence="11 12">
        <text>an alpha-D-Man-(1-&gt;3)-[alpha-D-Man-(1-&gt;6)]-beta-D-Man-(1-&gt;4)-beta-D-GlcNAc-(1-&gt;4)-alpha-D-GlcNAc-diphospho-di-trans,poly-cis-dolichol + 2 GDP-alpha-D-mannose = an alpha-D-Man-(1-&gt;2)-alpha-D-Man-(1-&gt;2)-alpha-D-Man-(1-&gt;3)-[alpha-D-Man-(1-&gt;6)]-beta-D-Man-(1-&gt;4)-beta-D-GlcNAc-(1-&gt;4)-alpha-D-GlcNAc-diphospho-di-trans,poly-cis-dolichol + 2 GDP + 2 H(+)</text>
        <dbReference type="Rhea" id="RHEA:29523"/>
        <dbReference type="Rhea" id="RHEA-COMP:19515"/>
        <dbReference type="Rhea" id="RHEA-COMP:19516"/>
        <dbReference type="ChEBI" id="CHEBI:15378"/>
        <dbReference type="ChEBI" id="CHEBI:57527"/>
        <dbReference type="ChEBI" id="CHEBI:58189"/>
        <dbReference type="ChEBI" id="CHEBI:132511"/>
        <dbReference type="ChEBI" id="CHEBI:132515"/>
        <dbReference type="EC" id="2.4.1.131"/>
    </reaction>
    <physiologicalReaction direction="left-to-right" evidence="11 12">
        <dbReference type="Rhea" id="RHEA:29524"/>
    </physiologicalReaction>
</comment>
<dbReference type="Pfam" id="PF00534">
    <property type="entry name" value="Glycos_transf_1"/>
    <property type="match status" value="1"/>
</dbReference>
<dbReference type="Proteomes" id="UP001150907">
    <property type="component" value="Unassembled WGS sequence"/>
</dbReference>
<evidence type="ECO:0000256" key="3">
    <source>
        <dbReference type="ARBA" id="ARBA00012645"/>
    </source>
</evidence>
<name>A0A9W8BDE7_9FUNG</name>
<comment type="pathway">
    <text evidence="2 12">Protein modification; protein glycosylation.</text>
</comment>
<dbReference type="Gene3D" id="3.40.50.2000">
    <property type="entry name" value="Glycogen Phosphorylase B"/>
    <property type="match status" value="2"/>
</dbReference>
<keyword evidence="5 12" id="KW-0328">Glycosyltransferase</keyword>
<organism evidence="15 16">
    <name type="scientific">Coemansia thaxteri</name>
    <dbReference type="NCBI Taxonomy" id="2663907"/>
    <lineage>
        <taxon>Eukaryota</taxon>
        <taxon>Fungi</taxon>
        <taxon>Fungi incertae sedis</taxon>
        <taxon>Zoopagomycota</taxon>
        <taxon>Kickxellomycotina</taxon>
        <taxon>Kickxellomycetes</taxon>
        <taxon>Kickxellales</taxon>
        <taxon>Kickxellaceae</taxon>
        <taxon>Coemansia</taxon>
    </lineage>
</organism>
<dbReference type="InterPro" id="IPR038013">
    <property type="entry name" value="ALG11"/>
</dbReference>
<dbReference type="PANTHER" id="PTHR45919">
    <property type="entry name" value="GDP-MAN:MAN(3)GLCNAC(2)-PP-DOL ALPHA-1,2-MANNOSYLTRANSFERASE"/>
    <property type="match status" value="1"/>
</dbReference>
<evidence type="ECO:0000313" key="16">
    <source>
        <dbReference type="Proteomes" id="UP001150907"/>
    </source>
</evidence>
<evidence type="ECO:0000313" key="15">
    <source>
        <dbReference type="EMBL" id="KAJ2003500.1"/>
    </source>
</evidence>
<accession>A0A9W8BDE7</accession>
<evidence type="ECO:0000259" key="14">
    <source>
        <dbReference type="Pfam" id="PF15924"/>
    </source>
</evidence>
<comment type="subcellular location">
    <subcellularLocation>
        <location evidence="1">Endoplasmic reticulum membrane</location>
        <topology evidence="1">Single-pass membrane protein</topology>
    </subcellularLocation>
</comment>
<dbReference type="SUPFAM" id="SSF53756">
    <property type="entry name" value="UDP-Glycosyltransferase/glycogen phosphorylase"/>
    <property type="match status" value="1"/>
</dbReference>
<evidence type="ECO:0000256" key="6">
    <source>
        <dbReference type="ARBA" id="ARBA00022679"/>
    </source>
</evidence>
<dbReference type="EC" id="2.4.1.131" evidence="3 12"/>